<evidence type="ECO:0008006" key="5">
    <source>
        <dbReference type="Google" id="ProtNLM"/>
    </source>
</evidence>
<reference evidence="3 4" key="1">
    <citation type="submission" date="2019-09" db="EMBL/GenBank/DDBJ databases">
        <authorList>
            <person name="Feng G."/>
        </authorList>
    </citation>
    <scope>NUCLEOTIDE SEQUENCE [LARGE SCALE GENOMIC DNA]</scope>
    <source>
        <strain evidence="2 3">KACC 19283</strain>
        <strain evidence="1 4">KACC 19284</strain>
    </source>
</reference>
<accession>A0A5J5I912</accession>
<comment type="caution">
    <text evidence="2">The sequence shown here is derived from an EMBL/GenBank/DDBJ whole genome shotgun (WGS) entry which is preliminary data.</text>
</comment>
<evidence type="ECO:0000313" key="3">
    <source>
        <dbReference type="Proteomes" id="UP000325933"/>
    </source>
</evidence>
<dbReference type="AlphaFoldDB" id="A0A5J5I912"/>
<protein>
    <recommendedName>
        <fullName evidence="5">HK97 gp10 family phage protein</fullName>
    </recommendedName>
</protein>
<name>A0A5J5I912_9SPHN</name>
<keyword evidence="4" id="KW-1185">Reference proteome</keyword>
<evidence type="ECO:0000313" key="4">
    <source>
        <dbReference type="Proteomes" id="UP000326364"/>
    </source>
</evidence>
<gene>
    <name evidence="2" type="ORF">F4U95_09255</name>
    <name evidence="1" type="ORF">F4U96_09305</name>
</gene>
<proteinExistence type="predicted"/>
<dbReference type="EMBL" id="VYQB01000005">
    <property type="protein sequence ID" value="KAA9018298.1"/>
    <property type="molecule type" value="Genomic_DNA"/>
</dbReference>
<organism evidence="2 3">
    <name type="scientific">Sphingobium limneticum</name>
    <dbReference type="NCBI Taxonomy" id="1007511"/>
    <lineage>
        <taxon>Bacteria</taxon>
        <taxon>Pseudomonadati</taxon>
        <taxon>Pseudomonadota</taxon>
        <taxon>Alphaproteobacteria</taxon>
        <taxon>Sphingomonadales</taxon>
        <taxon>Sphingomonadaceae</taxon>
        <taxon>Sphingobium</taxon>
    </lineage>
</organism>
<evidence type="ECO:0000313" key="1">
    <source>
        <dbReference type="EMBL" id="KAA9018298.1"/>
    </source>
</evidence>
<sequence length="103" mass="11618">MKIDFSDIEFNMDEDIELTEAQLLEYVQKTTLDAQRDLILATPIRDGTARRGWVSTTPSKPYEEGVIENNVEYISSLNDGSSKQAPANFVENVVERYNQTGGE</sequence>
<dbReference type="Proteomes" id="UP000325933">
    <property type="component" value="Unassembled WGS sequence"/>
</dbReference>
<dbReference type="Proteomes" id="UP000326364">
    <property type="component" value="Unassembled WGS sequence"/>
</dbReference>
<evidence type="ECO:0000313" key="2">
    <source>
        <dbReference type="EMBL" id="KAA9030934.1"/>
    </source>
</evidence>
<dbReference type="RefSeq" id="WP_150425482.1">
    <property type="nucleotide sequence ID" value="NZ_VYQA01000005.1"/>
</dbReference>
<dbReference type="EMBL" id="VYQA01000005">
    <property type="protein sequence ID" value="KAA9030934.1"/>
    <property type="molecule type" value="Genomic_DNA"/>
</dbReference>